<dbReference type="Proteomes" id="UP000805649">
    <property type="component" value="Unassembled WGS sequence"/>
</dbReference>
<accession>A0ACC3Z2N4</accession>
<name>A0ACC3Z2N4_COLTU</name>
<keyword evidence="2" id="KW-1185">Reference proteome</keyword>
<gene>
    <name evidence="1" type="ORF">CTRU02_204949</name>
</gene>
<organism evidence="1 2">
    <name type="scientific">Colletotrichum truncatum</name>
    <name type="common">Anthracnose fungus</name>
    <name type="synonym">Colletotrichum capsici</name>
    <dbReference type="NCBI Taxonomy" id="5467"/>
    <lineage>
        <taxon>Eukaryota</taxon>
        <taxon>Fungi</taxon>
        <taxon>Dikarya</taxon>
        <taxon>Ascomycota</taxon>
        <taxon>Pezizomycotina</taxon>
        <taxon>Sordariomycetes</taxon>
        <taxon>Hypocreomycetidae</taxon>
        <taxon>Glomerellales</taxon>
        <taxon>Glomerellaceae</taxon>
        <taxon>Colletotrichum</taxon>
        <taxon>Colletotrichum truncatum species complex</taxon>
    </lineage>
</organism>
<evidence type="ECO:0000313" key="1">
    <source>
        <dbReference type="EMBL" id="KAL0938339.1"/>
    </source>
</evidence>
<reference evidence="1 2" key="1">
    <citation type="journal article" date="2020" name="Phytopathology">
        <title>Genome Sequence Resources of Colletotrichum truncatum, C. plurivorum, C. musicola, and C. sojae: Four Species Pathogenic to Soybean (Glycine max).</title>
        <authorList>
            <person name="Rogerio F."/>
            <person name="Boufleur T.R."/>
            <person name="Ciampi-Guillardi M."/>
            <person name="Sukno S.A."/>
            <person name="Thon M.R."/>
            <person name="Massola Junior N.S."/>
            <person name="Baroncelli R."/>
        </authorList>
    </citation>
    <scope>NUCLEOTIDE SEQUENCE [LARGE SCALE GENOMIC DNA]</scope>
    <source>
        <strain evidence="1 2">CMES1059</strain>
    </source>
</reference>
<evidence type="ECO:0000313" key="2">
    <source>
        <dbReference type="Proteomes" id="UP000805649"/>
    </source>
</evidence>
<comment type="caution">
    <text evidence="1">The sequence shown here is derived from an EMBL/GenBank/DDBJ whole genome shotgun (WGS) entry which is preliminary data.</text>
</comment>
<proteinExistence type="predicted"/>
<dbReference type="EMBL" id="VUJX02000003">
    <property type="protein sequence ID" value="KAL0938339.1"/>
    <property type="molecule type" value="Genomic_DNA"/>
</dbReference>
<sequence>MDYEHQHQEEIEGAEAPLQYLPPHVAYPVRFLVGNGINEIRYEEPPAPAAQNLPLPFAAGVSSSVAPVAANENDGDDYQDLSNSIDPSLSSGSTGMSDAEFAAQLASLDATPVATGGSPTPLGLEDLQAAVNHSPAPVSGLAAAPGPAANPLSSTVTTASPTVNPGIASAPSPALVAAPAPAAVNQADLPLPLVNYVPPARTYVNEHGKIRFPCNRCPASRSRKDEIRRHLRSAHYSNLYNPLPEKESQARAALDFP</sequence>
<protein>
    <submittedName>
        <fullName evidence="1">Uncharacterized protein</fullName>
    </submittedName>
</protein>